<dbReference type="EMBL" id="JAKKZF010000006">
    <property type="protein sequence ID" value="MCG0062326.1"/>
    <property type="molecule type" value="Genomic_DNA"/>
</dbReference>
<keyword evidence="2" id="KW-1185">Reference proteome</keyword>
<dbReference type="Proteomes" id="UP001299012">
    <property type="component" value="Unassembled WGS sequence"/>
</dbReference>
<dbReference type="RefSeq" id="WP_189397340.1">
    <property type="nucleotide sequence ID" value="NZ_JAKKZF010000006.1"/>
</dbReference>
<comment type="caution">
    <text evidence="1">The sequence shown here is derived from an EMBL/GenBank/DDBJ whole genome shotgun (WGS) entry which is preliminary data.</text>
</comment>
<accession>A0ABS9J9U1</accession>
<gene>
    <name evidence="1" type="ORF">L0F81_03305</name>
</gene>
<protein>
    <recommendedName>
        <fullName evidence="3">Cytochrome P450</fullName>
    </recommendedName>
</protein>
<proteinExistence type="predicted"/>
<organism evidence="1 2">
    <name type="scientific">Streptomyces tricolor</name>
    <dbReference type="NCBI Taxonomy" id="68277"/>
    <lineage>
        <taxon>Bacteria</taxon>
        <taxon>Bacillati</taxon>
        <taxon>Actinomycetota</taxon>
        <taxon>Actinomycetes</taxon>
        <taxon>Kitasatosporales</taxon>
        <taxon>Streptomycetaceae</taxon>
        <taxon>Streptomyces</taxon>
        <taxon>Streptomyces violaceoruber group</taxon>
    </lineage>
</organism>
<sequence>MRRLPAIALPALLRRFPTLTLAVPETALRFRQGSTVYGVEALPVAW</sequence>
<reference evidence="1 2" key="1">
    <citation type="submission" date="2022-01" db="EMBL/GenBank/DDBJ databases">
        <title>Draft Genome Sequences of Seven Type Strains of the Genus Streptomyces.</title>
        <authorList>
            <person name="Aziz S."/>
            <person name="Coretto E."/>
            <person name="Chronakova A."/>
            <person name="Sproer C."/>
            <person name="Huber K."/>
            <person name="Nouioui I."/>
            <person name="Gross H."/>
        </authorList>
    </citation>
    <scope>NUCLEOTIDE SEQUENCE [LARGE SCALE GENOMIC DNA]</scope>
    <source>
        <strain evidence="1 2">DSM 41685</strain>
    </source>
</reference>
<dbReference type="InterPro" id="IPR036396">
    <property type="entry name" value="Cyt_P450_sf"/>
</dbReference>
<evidence type="ECO:0008006" key="3">
    <source>
        <dbReference type="Google" id="ProtNLM"/>
    </source>
</evidence>
<dbReference type="Gene3D" id="1.10.630.10">
    <property type="entry name" value="Cytochrome P450"/>
    <property type="match status" value="1"/>
</dbReference>
<evidence type="ECO:0000313" key="1">
    <source>
        <dbReference type="EMBL" id="MCG0062326.1"/>
    </source>
</evidence>
<name>A0ABS9J9U1_9ACTN</name>
<evidence type="ECO:0000313" key="2">
    <source>
        <dbReference type="Proteomes" id="UP001299012"/>
    </source>
</evidence>